<dbReference type="SUPFAM" id="SSF53448">
    <property type="entry name" value="Nucleotide-diphospho-sugar transferases"/>
    <property type="match status" value="1"/>
</dbReference>
<evidence type="ECO:0000313" key="2">
    <source>
        <dbReference type="Proteomes" id="UP000182190"/>
    </source>
</evidence>
<dbReference type="Gene3D" id="3.90.550.10">
    <property type="entry name" value="Spore Coat Polysaccharide Biosynthesis Protein SpsA, Chain A"/>
    <property type="match status" value="1"/>
</dbReference>
<sequence length="83" mass="9036">MVDSPVINHSYPLLVVIVNYRTAALTIDCLYSLVNEVQALPGTKVIVSDNASGDDSIPKIQAIIDQEKWGDWVSLIPLDRNGG</sequence>
<organism evidence="1 2">
    <name type="scientific">Planktothrix paucivesiculata PCC 9631</name>
    <dbReference type="NCBI Taxonomy" id="671071"/>
    <lineage>
        <taxon>Bacteria</taxon>
        <taxon>Bacillati</taxon>
        <taxon>Cyanobacteriota</taxon>
        <taxon>Cyanophyceae</taxon>
        <taxon>Oscillatoriophycideae</taxon>
        <taxon>Oscillatoriales</taxon>
        <taxon>Microcoleaceae</taxon>
        <taxon>Planktothrix</taxon>
    </lineage>
</organism>
<dbReference type="GO" id="GO:0016740">
    <property type="term" value="F:transferase activity"/>
    <property type="evidence" value="ECO:0007669"/>
    <property type="project" value="UniProtKB-KW"/>
</dbReference>
<evidence type="ECO:0000313" key="1">
    <source>
        <dbReference type="EMBL" id="VXD10985.1"/>
    </source>
</evidence>
<proteinExistence type="predicted"/>
<protein>
    <submittedName>
        <fullName evidence="1">Glycosyl transferase, group 2 family protein</fullName>
    </submittedName>
</protein>
<keyword evidence="1" id="KW-0808">Transferase</keyword>
<dbReference type="Proteomes" id="UP000182190">
    <property type="component" value="Unassembled WGS sequence"/>
</dbReference>
<dbReference type="AlphaFoldDB" id="A0A7Z9BLP5"/>
<dbReference type="InterPro" id="IPR029044">
    <property type="entry name" value="Nucleotide-diphossugar_trans"/>
</dbReference>
<comment type="caution">
    <text evidence="1">The sequence shown here is derived from an EMBL/GenBank/DDBJ whole genome shotgun (WGS) entry which is preliminary data.</text>
</comment>
<accession>A0A7Z9BLP5</accession>
<dbReference type="RefSeq" id="WP_331281279.1">
    <property type="nucleotide sequence ID" value="NZ_LR735025.1"/>
</dbReference>
<name>A0A7Z9BLP5_9CYAN</name>
<dbReference type="EMBL" id="CZCS02000005">
    <property type="protein sequence ID" value="VXD10985.1"/>
    <property type="molecule type" value="Genomic_DNA"/>
</dbReference>
<reference evidence="1" key="1">
    <citation type="submission" date="2019-10" db="EMBL/GenBank/DDBJ databases">
        <authorList>
            <consortium name="Genoscope - CEA"/>
            <person name="William W."/>
        </authorList>
    </citation>
    <scope>NUCLEOTIDE SEQUENCE [LARGE SCALE GENOMIC DNA]</scope>
    <source>
        <strain evidence="1">BBR_PRJEB10994</strain>
    </source>
</reference>
<keyword evidence="2" id="KW-1185">Reference proteome</keyword>
<gene>
    <name evidence="1" type="ORF">PL9631_1020037</name>
</gene>